<dbReference type="AlphaFoldDB" id="I0YP08"/>
<dbReference type="KEGG" id="csl:COCSUDRAFT_57853"/>
<comment type="caution">
    <text evidence="5">The sequence shown here is derived from an EMBL/GenBank/DDBJ whole genome shotgun (WGS) entry which is preliminary data.</text>
</comment>
<organism evidence="5 6">
    <name type="scientific">Coccomyxa subellipsoidea (strain C-169)</name>
    <name type="common">Green microalga</name>
    <dbReference type="NCBI Taxonomy" id="574566"/>
    <lineage>
        <taxon>Eukaryota</taxon>
        <taxon>Viridiplantae</taxon>
        <taxon>Chlorophyta</taxon>
        <taxon>core chlorophytes</taxon>
        <taxon>Trebouxiophyceae</taxon>
        <taxon>Trebouxiophyceae incertae sedis</taxon>
        <taxon>Coccomyxaceae</taxon>
        <taxon>Coccomyxa</taxon>
        <taxon>Coccomyxa subellipsoidea</taxon>
    </lineage>
</organism>
<keyword evidence="1" id="KW-0805">Transcription regulation</keyword>
<keyword evidence="2" id="KW-0804">Transcription</keyword>
<feature type="region of interest" description="Disordered" evidence="4">
    <location>
        <begin position="1"/>
        <end position="29"/>
    </location>
</feature>
<evidence type="ECO:0000256" key="4">
    <source>
        <dbReference type="SAM" id="MobiDB-lite"/>
    </source>
</evidence>
<evidence type="ECO:0000256" key="2">
    <source>
        <dbReference type="ARBA" id="ARBA00023163"/>
    </source>
</evidence>
<dbReference type="OrthoDB" id="60033at2759"/>
<dbReference type="InterPro" id="IPR044841">
    <property type="entry name" value="LUX/BOA-like"/>
</dbReference>
<dbReference type="eggNOG" id="ENOG502RIEW">
    <property type="taxonomic scope" value="Eukaryota"/>
</dbReference>
<dbReference type="RefSeq" id="XP_005644671.1">
    <property type="nucleotide sequence ID" value="XM_005644614.1"/>
</dbReference>
<evidence type="ECO:0000256" key="1">
    <source>
        <dbReference type="ARBA" id="ARBA00023015"/>
    </source>
</evidence>
<feature type="compositionally biased region" description="Polar residues" evidence="4">
    <location>
        <begin position="8"/>
        <end position="19"/>
    </location>
</feature>
<sequence>MGTHEVSTEQPRPSLQRPSSGPYGCWNQQGGFLQLPGLHELTPLNSHLISPVLAQAFGLPPSNNDGRAPAAGAFNDQNNQAQQQHPGQPNSGQFQPMQQQAAQPQSVPFQDMSRLMQTAGYDAAQNRQSYGQQYPSSGQGYPPGMGMQQNGGANAGYPSFQHANLYGFNPATTMANPYNLSQYQGFGQQQQQQQTAQPGWGDPQGMGATSSKRNQQEGPKATSTGEDDADENQARALKRPRLVWTAKLHQCFVQAVEQLGLKNAVPKTIMQACFPTSATRLHPLSCPLQSVLAPLMHVDGLTRENVASHLQKYRLQLKKENKLDDEGNLISGAGRDSGEPASSFSHDEEPGTGKASTGAQGAVKDMETAAGNDMHIVPQLQLHSGSRDKAAELHTPRGSSPG</sequence>
<dbReference type="FunFam" id="1.10.10.60:FF:000007">
    <property type="entry name" value="Two-component response regulator"/>
    <property type="match status" value="1"/>
</dbReference>
<dbReference type="PANTHER" id="PTHR31442:SF29">
    <property type="entry name" value="HOMEODOMAIN-LIKE SUPERFAMILY PROTEIN"/>
    <property type="match status" value="1"/>
</dbReference>
<protein>
    <recommendedName>
        <fullName evidence="7">HTH myb-type domain-containing protein</fullName>
    </recommendedName>
</protein>
<feature type="compositionally biased region" description="Basic and acidic residues" evidence="4">
    <location>
        <begin position="385"/>
        <end position="395"/>
    </location>
</feature>
<feature type="compositionally biased region" description="Low complexity" evidence="4">
    <location>
        <begin position="70"/>
        <end position="107"/>
    </location>
</feature>
<evidence type="ECO:0000313" key="5">
    <source>
        <dbReference type="EMBL" id="EIE20127.1"/>
    </source>
</evidence>
<name>I0YP08_COCSC</name>
<dbReference type="Gene3D" id="1.10.10.60">
    <property type="entry name" value="Homeodomain-like"/>
    <property type="match status" value="1"/>
</dbReference>
<dbReference type="Proteomes" id="UP000007264">
    <property type="component" value="Unassembled WGS sequence"/>
</dbReference>
<proteinExistence type="predicted"/>
<evidence type="ECO:0000313" key="6">
    <source>
        <dbReference type="Proteomes" id="UP000007264"/>
    </source>
</evidence>
<dbReference type="GO" id="GO:0003700">
    <property type="term" value="F:DNA-binding transcription factor activity"/>
    <property type="evidence" value="ECO:0007669"/>
    <property type="project" value="InterPro"/>
</dbReference>
<feature type="compositionally biased region" description="Low complexity" evidence="4">
    <location>
        <begin position="184"/>
        <end position="201"/>
    </location>
</feature>
<feature type="region of interest" description="Disordered" evidence="4">
    <location>
        <begin position="326"/>
        <end position="402"/>
    </location>
</feature>
<keyword evidence="6" id="KW-1185">Reference proteome</keyword>
<dbReference type="NCBIfam" id="TIGR01557">
    <property type="entry name" value="myb_SHAQKYF"/>
    <property type="match status" value="2"/>
</dbReference>
<dbReference type="GO" id="GO:0005634">
    <property type="term" value="C:nucleus"/>
    <property type="evidence" value="ECO:0007669"/>
    <property type="project" value="TreeGrafter"/>
</dbReference>
<feature type="region of interest" description="Disordered" evidence="4">
    <location>
        <begin position="184"/>
        <end position="233"/>
    </location>
</feature>
<dbReference type="PANTHER" id="PTHR31442">
    <property type="entry name" value="HOMEODOMAIN-LIKE SUPERFAMILY PROTEIN-RELATED"/>
    <property type="match status" value="1"/>
</dbReference>
<gene>
    <name evidence="5" type="ORF">COCSUDRAFT_57853</name>
</gene>
<accession>I0YP08</accession>
<reference evidence="5 6" key="1">
    <citation type="journal article" date="2012" name="Genome Biol.">
        <title>The genome of the polar eukaryotic microalga coccomyxa subellipsoidea reveals traits of cold adaptation.</title>
        <authorList>
            <person name="Blanc G."/>
            <person name="Agarkova I."/>
            <person name="Grimwood J."/>
            <person name="Kuo A."/>
            <person name="Brueggeman A."/>
            <person name="Dunigan D."/>
            <person name="Gurnon J."/>
            <person name="Ladunga I."/>
            <person name="Lindquist E."/>
            <person name="Lucas S."/>
            <person name="Pangilinan J."/>
            <person name="Proschold T."/>
            <person name="Salamov A."/>
            <person name="Schmutz J."/>
            <person name="Weeks D."/>
            <person name="Yamada T."/>
            <person name="Claverie J.M."/>
            <person name="Grigoriev I."/>
            <person name="Van Etten J."/>
            <person name="Lomsadze A."/>
            <person name="Borodovsky M."/>
        </authorList>
    </citation>
    <scope>NUCLEOTIDE SEQUENCE [LARGE SCALE GENOMIC DNA]</scope>
    <source>
        <strain evidence="5 6">C-169</strain>
    </source>
</reference>
<evidence type="ECO:0000256" key="3">
    <source>
        <dbReference type="ARBA" id="ARBA00023242"/>
    </source>
</evidence>
<keyword evidence="3" id="KW-0539">Nucleus</keyword>
<dbReference type="SUPFAM" id="SSF46689">
    <property type="entry name" value="Homeodomain-like"/>
    <property type="match status" value="1"/>
</dbReference>
<dbReference type="InterPro" id="IPR009057">
    <property type="entry name" value="Homeodomain-like_sf"/>
</dbReference>
<feature type="region of interest" description="Disordered" evidence="4">
    <location>
        <begin position="129"/>
        <end position="153"/>
    </location>
</feature>
<dbReference type="InterPro" id="IPR006447">
    <property type="entry name" value="Myb_dom_plants"/>
</dbReference>
<feature type="compositionally biased region" description="Polar residues" evidence="4">
    <location>
        <begin position="207"/>
        <end position="224"/>
    </location>
</feature>
<dbReference type="GeneID" id="17038103"/>
<evidence type="ECO:0008006" key="7">
    <source>
        <dbReference type="Google" id="ProtNLM"/>
    </source>
</evidence>
<dbReference type="EMBL" id="AGSI01000016">
    <property type="protein sequence ID" value="EIE20127.1"/>
    <property type="molecule type" value="Genomic_DNA"/>
</dbReference>
<dbReference type="GO" id="GO:0003677">
    <property type="term" value="F:DNA binding"/>
    <property type="evidence" value="ECO:0007669"/>
    <property type="project" value="InterPro"/>
</dbReference>
<feature type="region of interest" description="Disordered" evidence="4">
    <location>
        <begin position="60"/>
        <end position="107"/>
    </location>
</feature>